<evidence type="ECO:0000313" key="1">
    <source>
        <dbReference type="EMBL" id="CAI9171954.1"/>
    </source>
</evidence>
<keyword evidence="2" id="KW-1185">Reference proteome</keyword>
<organism evidence="1 2">
    <name type="scientific">Rangifer tarandus platyrhynchus</name>
    <name type="common">Svalbard reindeer</name>
    <dbReference type="NCBI Taxonomy" id="3082113"/>
    <lineage>
        <taxon>Eukaryota</taxon>
        <taxon>Metazoa</taxon>
        <taxon>Chordata</taxon>
        <taxon>Craniata</taxon>
        <taxon>Vertebrata</taxon>
        <taxon>Euteleostomi</taxon>
        <taxon>Mammalia</taxon>
        <taxon>Eutheria</taxon>
        <taxon>Laurasiatheria</taxon>
        <taxon>Artiodactyla</taxon>
        <taxon>Ruminantia</taxon>
        <taxon>Pecora</taxon>
        <taxon>Cervidae</taxon>
        <taxon>Odocoileinae</taxon>
        <taxon>Rangifer</taxon>
    </lineage>
</organism>
<reference evidence="1" key="1">
    <citation type="submission" date="2023-04" db="EMBL/GenBank/DDBJ databases">
        <authorList>
            <consortium name="ELIXIR-Norway"/>
        </authorList>
    </citation>
    <scope>NUCLEOTIDE SEQUENCE [LARGE SCALE GENOMIC DNA]</scope>
</reference>
<evidence type="ECO:0000313" key="2">
    <source>
        <dbReference type="Proteomes" id="UP001176941"/>
    </source>
</evidence>
<proteinExistence type="predicted"/>
<gene>
    <name evidence="1" type="ORF">MRATA1EN1_LOCUS20916</name>
</gene>
<accession>A0ABN8ZDY6</accession>
<protein>
    <submittedName>
        <fullName evidence="1">Uncharacterized protein</fullName>
    </submittedName>
</protein>
<dbReference type="EMBL" id="OX459968">
    <property type="protein sequence ID" value="CAI9171954.1"/>
    <property type="molecule type" value="Genomic_DNA"/>
</dbReference>
<name>A0ABN8ZDY6_RANTA</name>
<dbReference type="Proteomes" id="UP001176941">
    <property type="component" value="Chromosome 32"/>
</dbReference>
<sequence length="128" mass="14531">MKALDEQNLPDVNNAKSSGRDDLITAIKFRHCSLRRSQRCAGAACGLVQWLQNVPCYLHEVIGRRPRFGHHTGCETSKKPVYRIDAEFASDTFRVSPRGSADGSNVYDDQILKTKAQYKQILKEKYMI</sequence>